<accession>A0A9X7UW74</accession>
<dbReference type="EMBL" id="CP046056">
    <property type="protein sequence ID" value="QQD24009.1"/>
    <property type="molecule type" value="Genomic_DNA"/>
</dbReference>
<protein>
    <submittedName>
        <fullName evidence="1">DUF938 domain-containing protein</fullName>
    </submittedName>
</protein>
<dbReference type="Pfam" id="PF06080">
    <property type="entry name" value="DUF938"/>
    <property type="match status" value="1"/>
</dbReference>
<dbReference type="InterPro" id="IPR029063">
    <property type="entry name" value="SAM-dependent_MTases_sf"/>
</dbReference>
<dbReference type="PANTHER" id="PTHR20974:SF0">
    <property type="entry name" value="UPF0585 PROTEIN CG18661"/>
    <property type="match status" value="1"/>
</dbReference>
<dbReference type="RefSeq" id="WP_228346561.1">
    <property type="nucleotide sequence ID" value="NZ_CP046056.1"/>
</dbReference>
<dbReference type="Gene3D" id="3.40.50.150">
    <property type="entry name" value="Vaccinia Virus protein VP39"/>
    <property type="match status" value="1"/>
</dbReference>
<dbReference type="KEGG" id="vcw:GJQ55_05715"/>
<dbReference type="PANTHER" id="PTHR20974">
    <property type="entry name" value="UPF0585 PROTEIN CG18661"/>
    <property type="match status" value="1"/>
</dbReference>
<organism evidence="1 2">
    <name type="scientific">Venatoribacter cucullus</name>
    <dbReference type="NCBI Taxonomy" id="2661630"/>
    <lineage>
        <taxon>Bacteria</taxon>
        <taxon>Pseudomonadati</taxon>
        <taxon>Pseudomonadota</taxon>
        <taxon>Gammaproteobacteria</taxon>
        <taxon>Oceanospirillales</taxon>
        <taxon>Oceanospirillaceae</taxon>
        <taxon>Venatoribacter</taxon>
    </lineage>
</organism>
<sequence length="217" mass="24507">MATNEHYDPSLYPHTSPIEADLPVSEACVRNQQPIAEVLAQELPAAGVVLELGSGTGQHGAFFSRRFPRLQWQPSELADRIAGINAWRAKARCHNFLPPLILDVTQDLWPIKQVDAVFSANLVHFIGWNKVRSMLGGVRRVLKKSGLAVFYGPFNYGGKFTSDGNRRLDQWLKQRDPESGIKHAEQFILAARREKLRLLKDIAMPANNRLLILQKYQ</sequence>
<evidence type="ECO:0000313" key="2">
    <source>
        <dbReference type="Proteomes" id="UP000596074"/>
    </source>
</evidence>
<evidence type="ECO:0000313" key="1">
    <source>
        <dbReference type="EMBL" id="QQD24009.1"/>
    </source>
</evidence>
<gene>
    <name evidence="1" type="ORF">GJQ55_05715</name>
</gene>
<keyword evidence="2" id="KW-1185">Reference proteome</keyword>
<dbReference type="SUPFAM" id="SSF53335">
    <property type="entry name" value="S-adenosyl-L-methionine-dependent methyltransferases"/>
    <property type="match status" value="1"/>
</dbReference>
<proteinExistence type="predicted"/>
<dbReference type="AlphaFoldDB" id="A0A9X7UW74"/>
<dbReference type="InterPro" id="IPR010342">
    <property type="entry name" value="DUF938"/>
</dbReference>
<name>A0A9X7UW74_9GAMM</name>
<dbReference type="Proteomes" id="UP000596074">
    <property type="component" value="Chromosome"/>
</dbReference>
<reference evidence="1 2" key="1">
    <citation type="submission" date="2019-11" db="EMBL/GenBank/DDBJ databases">
        <title>Venatorbacter sp. nov. a predator of Campylobacter and other Gram-negative bacteria.</title>
        <authorList>
            <person name="Saeedi A."/>
            <person name="Cummings N.J."/>
            <person name="Connerton I.F."/>
            <person name="Connerton P.L."/>
        </authorList>
    </citation>
    <scope>NUCLEOTIDE SEQUENCE [LARGE SCALE GENOMIC DNA]</scope>
    <source>
        <strain evidence="1">XL5</strain>
    </source>
</reference>